<gene>
    <name evidence="1" type="ORF">BJ138DRAFT_1013120</name>
</gene>
<accession>A0ACB8A5D6</accession>
<proteinExistence type="predicted"/>
<protein>
    <submittedName>
        <fullName evidence="1">Glycoside hydrolase family 61 protein</fullName>
    </submittedName>
</protein>
<organism evidence="1 2">
    <name type="scientific">Hygrophoropsis aurantiaca</name>
    <dbReference type="NCBI Taxonomy" id="72124"/>
    <lineage>
        <taxon>Eukaryota</taxon>
        <taxon>Fungi</taxon>
        <taxon>Dikarya</taxon>
        <taxon>Basidiomycota</taxon>
        <taxon>Agaricomycotina</taxon>
        <taxon>Agaricomycetes</taxon>
        <taxon>Agaricomycetidae</taxon>
        <taxon>Boletales</taxon>
        <taxon>Coniophorineae</taxon>
        <taxon>Hygrophoropsidaceae</taxon>
        <taxon>Hygrophoropsis</taxon>
    </lineage>
</organism>
<evidence type="ECO:0000313" key="1">
    <source>
        <dbReference type="EMBL" id="KAH7908284.1"/>
    </source>
</evidence>
<dbReference type="EMBL" id="MU267832">
    <property type="protein sequence ID" value="KAH7908284.1"/>
    <property type="molecule type" value="Genomic_DNA"/>
</dbReference>
<name>A0ACB8A5D6_9AGAM</name>
<reference evidence="1" key="1">
    <citation type="journal article" date="2021" name="New Phytol.">
        <title>Evolutionary innovations through gain and loss of genes in the ectomycorrhizal Boletales.</title>
        <authorList>
            <person name="Wu G."/>
            <person name="Miyauchi S."/>
            <person name="Morin E."/>
            <person name="Kuo A."/>
            <person name="Drula E."/>
            <person name="Varga T."/>
            <person name="Kohler A."/>
            <person name="Feng B."/>
            <person name="Cao Y."/>
            <person name="Lipzen A."/>
            <person name="Daum C."/>
            <person name="Hundley H."/>
            <person name="Pangilinan J."/>
            <person name="Johnson J."/>
            <person name="Barry K."/>
            <person name="LaButti K."/>
            <person name="Ng V."/>
            <person name="Ahrendt S."/>
            <person name="Min B."/>
            <person name="Choi I.G."/>
            <person name="Park H."/>
            <person name="Plett J.M."/>
            <person name="Magnuson J."/>
            <person name="Spatafora J.W."/>
            <person name="Nagy L.G."/>
            <person name="Henrissat B."/>
            <person name="Grigoriev I.V."/>
            <person name="Yang Z.L."/>
            <person name="Xu J."/>
            <person name="Martin F.M."/>
        </authorList>
    </citation>
    <scope>NUCLEOTIDE SEQUENCE</scope>
    <source>
        <strain evidence="1">ATCC 28755</strain>
    </source>
</reference>
<comment type="caution">
    <text evidence="1">The sequence shown here is derived from an EMBL/GenBank/DDBJ whole genome shotgun (WGS) entry which is preliminary data.</text>
</comment>
<keyword evidence="2" id="KW-1185">Reference proteome</keyword>
<dbReference type="Proteomes" id="UP000790377">
    <property type="component" value="Unassembled WGS sequence"/>
</dbReference>
<keyword evidence="1" id="KW-0378">Hydrolase</keyword>
<evidence type="ECO:0000313" key="2">
    <source>
        <dbReference type="Proteomes" id="UP000790377"/>
    </source>
</evidence>
<sequence length="336" mass="34269">MLISRSSFLGLFALIPLVASHGFVKQVIIDGKAYQGNIPGGATNPSIIRQISTIDPVKGTDNPSLNCGMNATLASDVGNANPGSQLQINWVGSSTGDSNWPHETGPVMAYMALCDGSCATYDSANAEWFKISEQDLLPGNTTWYQDLISQGAMANVTIPSNLAPGNYLLRSEIISLQLAQTVGGVEFYPSCTQLQIGGNQDGTAPSSDEVTFPGGYTATEAGIFTPNIYNPPIEYVSPGPPVVQLGTGSGSGSSSGSSSPSSSSSGSGSSSTASTTATTSNSGPPSSSPSASTTSAGSSSSGGSATCKLKSSNSSSSTGTSSMKRRHRLSHAKRRL</sequence>